<dbReference type="EMBL" id="QNVT01000008">
    <property type="protein sequence ID" value="REC62501.1"/>
    <property type="molecule type" value="Genomic_DNA"/>
</dbReference>
<name>A0A3D9CAG0_9FLAO</name>
<evidence type="ECO:0000313" key="2">
    <source>
        <dbReference type="Proteomes" id="UP000256686"/>
    </source>
</evidence>
<dbReference type="RefSeq" id="WP_115970697.1">
    <property type="nucleotide sequence ID" value="NZ_QNVT01000008.1"/>
</dbReference>
<reference evidence="2" key="1">
    <citation type="submission" date="2018-06" db="EMBL/GenBank/DDBJ databases">
        <authorList>
            <person name="Lum Nde A."/>
            <person name="Hugo C."/>
        </authorList>
    </citation>
    <scope>NUCLEOTIDE SEQUENCE [LARGE SCALE GENOMIC DNA]</scope>
    <source>
        <strain evidence="2">1_F178</strain>
    </source>
</reference>
<dbReference type="AlphaFoldDB" id="A0A3D9CAG0"/>
<keyword evidence="2" id="KW-1185">Reference proteome</keyword>
<sequence length="91" mass="10789">MNGKDTIERVLFYFLDIDTFDNEKDYSLLRAVMYKDKAKPGEEYYEGEAYYNGEWHPFKGALSYYPDPTPGEFIDEVRAKEIMKIIDQEII</sequence>
<accession>A0A3D9CAG0</accession>
<protein>
    <submittedName>
        <fullName evidence="1">Uncharacterized protein</fullName>
    </submittedName>
</protein>
<evidence type="ECO:0000313" key="1">
    <source>
        <dbReference type="EMBL" id="REC62501.1"/>
    </source>
</evidence>
<gene>
    <name evidence="1" type="ORF">DRF65_10435</name>
</gene>
<proteinExistence type="predicted"/>
<dbReference type="Proteomes" id="UP000256686">
    <property type="component" value="Unassembled WGS sequence"/>
</dbReference>
<comment type="caution">
    <text evidence="1">The sequence shown here is derived from an EMBL/GenBank/DDBJ whole genome shotgun (WGS) entry which is preliminary data.</text>
</comment>
<organism evidence="1 2">
    <name type="scientific">Chryseobacterium pennae</name>
    <dbReference type="NCBI Taxonomy" id="2258962"/>
    <lineage>
        <taxon>Bacteria</taxon>
        <taxon>Pseudomonadati</taxon>
        <taxon>Bacteroidota</taxon>
        <taxon>Flavobacteriia</taxon>
        <taxon>Flavobacteriales</taxon>
        <taxon>Weeksellaceae</taxon>
        <taxon>Chryseobacterium group</taxon>
        <taxon>Chryseobacterium</taxon>
    </lineage>
</organism>